<evidence type="ECO:0000256" key="1">
    <source>
        <dbReference type="SAM" id="MobiDB-lite"/>
    </source>
</evidence>
<protein>
    <recommendedName>
        <fullName evidence="6">DUF974 domain-containing protein</fullName>
    </recommendedName>
</protein>
<dbReference type="Pfam" id="PF23647">
    <property type="entry name" value="TRAPPC13_M"/>
    <property type="match status" value="1"/>
</dbReference>
<gene>
    <name evidence="4" type="ORF">IAR55_001464</name>
</gene>
<dbReference type="InterPro" id="IPR010378">
    <property type="entry name" value="TRAPPC13"/>
</dbReference>
<sequence length="700" mass="75285">MDTAPLTLNVLAISPRTLIPTSLPPSYAPLPTEPLPTPPPPDGFTFSPTPNYPTPYGSLSLGSTLSLKVGLENTHPRKHGVLGVKMMIEVQGPGGRYRLGEVVHQTNIDVEAKSPDRTGAGDPLKEAVGAGEEGTPPLPELKPGEMVEIQVESEMKDLGLNVIICSVAWETLDGRRTFQRFLRFNVQPPLAIKTRIQTPSHPNHTLSPQHREDIYLEILMQNISIEGMILQSVNLESVQGLISRPIITSKKEETEKETLIPNDTRQYLFVLSPDPSYTTSSSAIASASSSKRSRFPPTYPGGTILPLGRLDVTWIAGPFHTPGRLQTSTLNRRVPLVASDSHPQRSRPNRNETKTIPPSPLGTPARQTTVSPSPRAGGLPRVDQEENDDGENWEFDLTMEGEREVDIEQTFEMSFHLSVRSSSAAGEGASTPPAAPKLAIQYLTPVPPVPPAVPPIQPLNGAAPTLALSLPSRISTPLSPGPSVSASGRPYSPLTPSRPMTPLSTQLRQAAGSLISGGSVPSTPQGGVAIWNPGLGQEQSLDQQIVFPPPPTVVQSPIPNQHKPLPSISPLNPSTSIITNPKKDATTTTMTTMTNNQIIHIGNSLLIFSPDQFVLEPKLINTGPSYTPTEGEDGQVNNEGSQRWEGEYEFCLKFMGWDEGLASLGGLRVLVLDSQDEEGEGLTGGIGREWESLGDVLVLG</sequence>
<dbReference type="PANTHER" id="PTHR13134:SF3">
    <property type="entry name" value="TRAFFICKING PROTEIN PARTICLE COMPLEX SUBUNIT 13"/>
    <property type="match status" value="1"/>
</dbReference>
<reference evidence="4 5" key="1">
    <citation type="journal article" date="2024" name="bioRxiv">
        <title>Comparative genomics of Cryptococcus and Kwoniella reveals pathogenesis evolution and contrasting karyotype dynamics via intercentromeric recombination or chromosome fusion.</title>
        <authorList>
            <person name="Coelho M.A."/>
            <person name="David-Palma M."/>
            <person name="Shea T."/>
            <person name="Bowers K."/>
            <person name="McGinley-Smith S."/>
            <person name="Mohammad A.W."/>
            <person name="Gnirke A."/>
            <person name="Yurkov A.M."/>
            <person name="Nowrousian M."/>
            <person name="Sun S."/>
            <person name="Cuomo C.A."/>
            <person name="Heitman J."/>
        </authorList>
    </citation>
    <scope>NUCLEOTIDE SEQUENCE [LARGE SCALE GENOMIC DNA]</scope>
    <source>
        <strain evidence="4 5">CBS 13917</strain>
    </source>
</reference>
<keyword evidence="5" id="KW-1185">Reference proteome</keyword>
<dbReference type="KEGG" id="kne:92178723"/>
<feature type="compositionally biased region" description="Low complexity" evidence="1">
    <location>
        <begin position="280"/>
        <end position="290"/>
    </location>
</feature>
<name>A0AAW0Z291_9TREE</name>
<feature type="region of interest" description="Disordered" evidence="1">
    <location>
        <begin position="477"/>
        <end position="497"/>
    </location>
</feature>
<evidence type="ECO:0000313" key="4">
    <source>
        <dbReference type="EMBL" id="KAK8864218.1"/>
    </source>
</evidence>
<dbReference type="Proteomes" id="UP001388673">
    <property type="component" value="Unassembled WGS sequence"/>
</dbReference>
<feature type="region of interest" description="Disordered" evidence="1">
    <location>
        <begin position="337"/>
        <end position="391"/>
    </location>
</feature>
<feature type="domain" description="Trafficking protein particle complex subunit 13 middle" evidence="3">
    <location>
        <begin position="191"/>
        <end position="335"/>
    </location>
</feature>
<proteinExistence type="predicted"/>
<organism evidence="4 5">
    <name type="scientific">Kwoniella newhampshirensis</name>
    <dbReference type="NCBI Taxonomy" id="1651941"/>
    <lineage>
        <taxon>Eukaryota</taxon>
        <taxon>Fungi</taxon>
        <taxon>Dikarya</taxon>
        <taxon>Basidiomycota</taxon>
        <taxon>Agaricomycotina</taxon>
        <taxon>Tremellomycetes</taxon>
        <taxon>Tremellales</taxon>
        <taxon>Cryptococcaceae</taxon>
        <taxon>Kwoniella</taxon>
    </lineage>
</organism>
<dbReference type="EMBL" id="JBCAWK010000003">
    <property type="protein sequence ID" value="KAK8864218.1"/>
    <property type="molecule type" value="Genomic_DNA"/>
</dbReference>
<evidence type="ECO:0008006" key="6">
    <source>
        <dbReference type="Google" id="ProtNLM"/>
    </source>
</evidence>
<dbReference type="RefSeq" id="XP_066804514.1">
    <property type="nucleotide sequence ID" value="XM_066944591.1"/>
</dbReference>
<feature type="region of interest" description="Disordered" evidence="1">
    <location>
        <begin position="113"/>
        <end position="143"/>
    </location>
</feature>
<accession>A0AAW0Z291</accession>
<dbReference type="InterPro" id="IPR055427">
    <property type="entry name" value="TRAPPC13_N"/>
</dbReference>
<comment type="caution">
    <text evidence="4">The sequence shown here is derived from an EMBL/GenBank/DDBJ whole genome shotgun (WGS) entry which is preliminary data.</text>
</comment>
<feature type="domain" description="Trafficking protein particle complex subunit 13 N-terminal" evidence="2">
    <location>
        <begin position="42"/>
        <end position="186"/>
    </location>
</feature>
<evidence type="ECO:0000259" key="2">
    <source>
        <dbReference type="Pfam" id="PF06159"/>
    </source>
</evidence>
<dbReference type="InterPro" id="IPR055429">
    <property type="entry name" value="TRAPPC13_M"/>
</dbReference>
<dbReference type="Pfam" id="PF06159">
    <property type="entry name" value="TRAPPC13_N"/>
    <property type="match status" value="1"/>
</dbReference>
<evidence type="ECO:0000259" key="3">
    <source>
        <dbReference type="Pfam" id="PF23647"/>
    </source>
</evidence>
<dbReference type="PANTHER" id="PTHR13134">
    <property type="entry name" value="TRAFFICKING PROTEIN PARTICLE COMPLEX SUBUNIT 13"/>
    <property type="match status" value="1"/>
</dbReference>
<dbReference type="AlphaFoldDB" id="A0AAW0Z291"/>
<feature type="compositionally biased region" description="Polar residues" evidence="1">
    <location>
        <begin position="477"/>
        <end position="486"/>
    </location>
</feature>
<dbReference type="GO" id="GO:1990072">
    <property type="term" value="C:TRAPPIII protein complex"/>
    <property type="evidence" value="ECO:0007669"/>
    <property type="project" value="TreeGrafter"/>
</dbReference>
<evidence type="ECO:0000313" key="5">
    <source>
        <dbReference type="Proteomes" id="UP001388673"/>
    </source>
</evidence>
<feature type="region of interest" description="Disordered" evidence="1">
    <location>
        <begin position="276"/>
        <end position="299"/>
    </location>
</feature>
<dbReference type="GeneID" id="92178723"/>